<dbReference type="InParanoid" id="I2GXZ2"/>
<gene>
    <name evidence="3" type="primary">TBLA0B01510</name>
    <name evidence="3" type="ORF">TBLA_0B01510</name>
</gene>
<dbReference type="GeneID" id="14494757"/>
<proteinExistence type="predicted"/>
<evidence type="ECO:0000313" key="3">
    <source>
        <dbReference type="EMBL" id="CCH58994.1"/>
    </source>
</evidence>
<dbReference type="InterPro" id="IPR052935">
    <property type="entry name" value="Mg2+_PAP"/>
</dbReference>
<feature type="compositionally biased region" description="Polar residues" evidence="1">
    <location>
        <begin position="178"/>
        <end position="188"/>
    </location>
</feature>
<dbReference type="eggNOG" id="ENOG502QT5E">
    <property type="taxonomic scope" value="Eukaryota"/>
</dbReference>
<feature type="region of interest" description="Disordered" evidence="1">
    <location>
        <begin position="297"/>
        <end position="321"/>
    </location>
</feature>
<feature type="compositionally biased region" description="Low complexity" evidence="1">
    <location>
        <begin position="189"/>
        <end position="220"/>
    </location>
</feature>
<feature type="region of interest" description="Disordered" evidence="1">
    <location>
        <begin position="174"/>
        <end position="226"/>
    </location>
</feature>
<dbReference type="GO" id="GO:0008195">
    <property type="term" value="F:phosphatidate phosphatase activity"/>
    <property type="evidence" value="ECO:0007669"/>
    <property type="project" value="EnsemblFungi"/>
</dbReference>
<evidence type="ECO:0000259" key="2">
    <source>
        <dbReference type="Pfam" id="PF09949"/>
    </source>
</evidence>
<name>I2GXZ2_HENB6</name>
<feature type="domain" description="Phosphatidate phosphatase APP1 catalytic" evidence="2">
    <location>
        <begin position="400"/>
        <end position="549"/>
    </location>
</feature>
<evidence type="ECO:0000313" key="4">
    <source>
        <dbReference type="Proteomes" id="UP000002866"/>
    </source>
</evidence>
<dbReference type="AlphaFoldDB" id="I2GXZ2"/>
<dbReference type="Proteomes" id="UP000002866">
    <property type="component" value="Chromosome 2"/>
</dbReference>
<reference evidence="3 4" key="1">
    <citation type="journal article" date="2011" name="Proc. Natl. Acad. Sci. U.S.A.">
        <title>Evolutionary erosion of yeast sex chromosomes by mating-type switching accidents.</title>
        <authorList>
            <person name="Gordon J.L."/>
            <person name="Armisen D."/>
            <person name="Proux-Wera E."/>
            <person name="Oheigeartaigh S.S."/>
            <person name="Byrne K.P."/>
            <person name="Wolfe K.H."/>
        </authorList>
    </citation>
    <scope>NUCLEOTIDE SEQUENCE [LARGE SCALE GENOMIC DNA]</scope>
    <source>
        <strain evidence="4">ATCC 34711 / CBS 6284 / DSM 70876 / NBRC 10599 / NRRL Y-10934 / UCD 77-7</strain>
    </source>
</reference>
<evidence type="ECO:0000256" key="1">
    <source>
        <dbReference type="SAM" id="MobiDB-lite"/>
    </source>
</evidence>
<dbReference type="FunCoup" id="I2GXZ2">
    <property type="interactions" value="87"/>
</dbReference>
<dbReference type="STRING" id="1071380.I2GXZ2"/>
<dbReference type="OrthoDB" id="541883at2759"/>
<feature type="region of interest" description="Disordered" evidence="1">
    <location>
        <begin position="1"/>
        <end position="64"/>
    </location>
</feature>
<accession>I2GXZ2</accession>
<feature type="compositionally biased region" description="Basic and acidic residues" evidence="1">
    <location>
        <begin position="34"/>
        <end position="44"/>
    </location>
</feature>
<dbReference type="InterPro" id="IPR019236">
    <property type="entry name" value="APP1_cat"/>
</dbReference>
<feature type="compositionally biased region" description="Acidic residues" evidence="1">
    <location>
        <begin position="309"/>
        <end position="318"/>
    </location>
</feature>
<sequence length="714" mass="81795">MMQADYRNVSYQNIGQGYPNNNNNNSNDSILKQSNDRHDTDSMRPDNNNNIHTNYNTPNVMSKRQRLRDLVRSTKDYYLPTITSTITQKTREGIKAVNNTTAGLYSHDPYSVNGIPFNVDIHYYPTYSTYNDELKKFETVIRLGVGAPGDPKSKRNRIIMSLCKRYLRTGNEEIFDSPMSSRTTSRDITPTNTNPNFEPNYYLNSPNSSSSDFSNDSGYSRYSYNNGDNSHNMGRYGLSSRPNSNQLNYADSYSDISDSYQSELDILQTRVNGFLEKKVPNLPVTIELIANPDDDCTTASHNSMGSSDGYDEFDDSDDNESHLSIKNKYNLDISKSNSHNDVSLNKTYYATTDYFGDIYLRTKTNFLPTQMRITLNLPDNFPKQVSKRFAIDFIKGDGVALISDIDDTIKHTGVTGDKMSMFRNVFIHPLDSWLIDGLPNWYNNLQDQLDVDFFYVSNSPLQMFQSLEDYIQTYYPPGPLYLKQYSGNLLSSIMVSSASRKLEPITRLMKDFPSKKFILVGDSGEQDFEAYIDTALNFKDQVISIYIRCCKNSMSDFPEKEQQVMFELNELIRENYTDTFLRKQRSKSKKAPPIPTKKPILTPEQIRKIKNSRTINKVHVSLPQPPLTPRRAQTTSSFKIGSHIDLDFDSRRTAPSVSTVIYDKKEETWKRRVNDGLNLLKSIDPTSQGISLMFFNDPNVVCKDSFEEIENLRT</sequence>
<dbReference type="Pfam" id="PF09949">
    <property type="entry name" value="APP1_cat"/>
    <property type="match status" value="1"/>
</dbReference>
<keyword evidence="4" id="KW-1185">Reference proteome</keyword>
<dbReference type="RefSeq" id="XP_004178513.1">
    <property type="nucleotide sequence ID" value="XM_004178465.1"/>
</dbReference>
<dbReference type="GO" id="GO:0006629">
    <property type="term" value="P:lipid metabolic process"/>
    <property type="evidence" value="ECO:0007669"/>
    <property type="project" value="EnsemblFungi"/>
</dbReference>
<dbReference type="HOGENOM" id="CLU_022324_0_0_1"/>
<dbReference type="GO" id="GO:0030479">
    <property type="term" value="C:actin cortical patch"/>
    <property type="evidence" value="ECO:0007669"/>
    <property type="project" value="EnsemblFungi"/>
</dbReference>
<protein>
    <recommendedName>
        <fullName evidence="2">Phosphatidate phosphatase APP1 catalytic domain-containing protein</fullName>
    </recommendedName>
</protein>
<dbReference type="OMA" id="IYIRCCK"/>
<organism evidence="3 4">
    <name type="scientific">Henningerozyma blattae (strain ATCC 34711 / CBS 6284 / DSM 70876 / NBRC 10599 / NRRL Y-10934 / UCD 77-7)</name>
    <name type="common">Yeast</name>
    <name type="synonym">Tetrapisispora blattae</name>
    <dbReference type="NCBI Taxonomy" id="1071380"/>
    <lineage>
        <taxon>Eukaryota</taxon>
        <taxon>Fungi</taxon>
        <taxon>Dikarya</taxon>
        <taxon>Ascomycota</taxon>
        <taxon>Saccharomycotina</taxon>
        <taxon>Saccharomycetes</taxon>
        <taxon>Saccharomycetales</taxon>
        <taxon>Saccharomycetaceae</taxon>
        <taxon>Henningerozyma</taxon>
    </lineage>
</organism>
<dbReference type="PANTHER" id="PTHR28208">
    <property type="entry name" value="PHOSPHATIDATE PHOSPHATASE APP1"/>
    <property type="match status" value="1"/>
</dbReference>
<dbReference type="KEGG" id="tbl:TBLA_0B01510"/>
<feature type="compositionally biased region" description="Low complexity" evidence="1">
    <location>
        <begin position="47"/>
        <end position="59"/>
    </location>
</feature>
<dbReference type="EMBL" id="HE806317">
    <property type="protein sequence ID" value="CCH58994.1"/>
    <property type="molecule type" value="Genomic_DNA"/>
</dbReference>
<feature type="compositionally biased region" description="Polar residues" evidence="1">
    <location>
        <begin position="9"/>
        <end position="19"/>
    </location>
</feature>
<dbReference type="PANTHER" id="PTHR28208:SF3">
    <property type="entry name" value="PHOSPHATIDATE PHOSPHATASE APP1"/>
    <property type="match status" value="1"/>
</dbReference>